<protein>
    <submittedName>
        <fullName evidence="1">Uncharacterized protein</fullName>
    </submittedName>
</protein>
<name>U1MWU1_9EURY</name>
<dbReference type="EMBL" id="KE356561">
    <property type="protein sequence ID" value="ERG94894.1"/>
    <property type="molecule type" value="Genomic_DNA"/>
</dbReference>
<dbReference type="Proteomes" id="UP000030710">
    <property type="component" value="Unassembled WGS sequence"/>
</dbReference>
<evidence type="ECO:0000313" key="2">
    <source>
        <dbReference type="Proteomes" id="UP000030710"/>
    </source>
</evidence>
<dbReference type="HOGENOM" id="CLU_2490392_0_0_2"/>
<reference evidence="1 2" key="1">
    <citation type="journal article" date="2013" name="PLoS ONE">
        <title>Assembly-driven community genomics of a hypersaline microbial ecosystem.</title>
        <authorList>
            <person name="Podell S."/>
            <person name="Ugalde J.A."/>
            <person name="Narasingarao P."/>
            <person name="Banfield J.F."/>
            <person name="Heidelberg K.B."/>
            <person name="Allen E.E."/>
        </authorList>
    </citation>
    <scope>NUCLEOTIDE SEQUENCE [LARGE SCALE GENOMIC DNA]</scope>
    <source>
        <strain evidence="2">J07HQW2</strain>
    </source>
</reference>
<dbReference type="AlphaFoldDB" id="U1MWU1"/>
<evidence type="ECO:0000313" key="1">
    <source>
        <dbReference type="EMBL" id="ERG94894.1"/>
    </source>
</evidence>
<sequence>MRPVARLYGMGTGRSGETPAPDQAVLNISVIPLCVRDDLLIQVLFGSDTTPIFSSDTGLFIVGGMFPRNLLIESAGNSDGCPIFDI</sequence>
<organism evidence="1 2">
    <name type="scientific">Haloquadratum walsbyi J07HQW2</name>
    <dbReference type="NCBI Taxonomy" id="1238425"/>
    <lineage>
        <taxon>Archaea</taxon>
        <taxon>Methanobacteriati</taxon>
        <taxon>Methanobacteriota</taxon>
        <taxon>Stenosarchaea group</taxon>
        <taxon>Halobacteria</taxon>
        <taxon>Halobacteriales</taxon>
        <taxon>Haloferacaceae</taxon>
        <taxon>Haloquadratum</taxon>
    </lineage>
</organism>
<accession>U1MWU1</accession>
<dbReference type="RefSeq" id="WP_021054385.1">
    <property type="nucleotide sequence ID" value="NZ_KE356561.1"/>
</dbReference>
<gene>
    <name evidence="1" type="ORF">J07HQW2_01336</name>
</gene>
<proteinExistence type="predicted"/>